<dbReference type="RefSeq" id="WP_119407731.1">
    <property type="nucleotide sequence ID" value="NZ_CP032869.1"/>
</dbReference>
<evidence type="ECO:0000313" key="10">
    <source>
        <dbReference type="Proteomes" id="UP000270046"/>
    </source>
</evidence>
<dbReference type="InterPro" id="IPR052162">
    <property type="entry name" value="Sensor_kinase/Photoreceptor"/>
</dbReference>
<dbReference type="InterPro" id="IPR035965">
    <property type="entry name" value="PAS-like_dom_sf"/>
</dbReference>
<dbReference type="PANTHER" id="PTHR43304:SF1">
    <property type="entry name" value="PAC DOMAIN-CONTAINING PROTEIN"/>
    <property type="match status" value="1"/>
</dbReference>
<keyword evidence="5" id="KW-0418">Kinase</keyword>
<dbReference type="KEGG" id="muh:HYN43_001305"/>
<dbReference type="Gene3D" id="3.30.450.20">
    <property type="entry name" value="PAS domain"/>
    <property type="match status" value="2"/>
</dbReference>
<dbReference type="InterPro" id="IPR036890">
    <property type="entry name" value="HATPase_C_sf"/>
</dbReference>
<dbReference type="EMBL" id="CP032869">
    <property type="protein sequence ID" value="AYL94012.1"/>
    <property type="molecule type" value="Genomic_DNA"/>
</dbReference>
<evidence type="ECO:0000313" key="9">
    <source>
        <dbReference type="EMBL" id="AYL94012.1"/>
    </source>
</evidence>
<keyword evidence="4" id="KW-0808">Transferase</keyword>
<dbReference type="OrthoDB" id="1522284at2"/>
<proteinExistence type="predicted"/>
<evidence type="ECO:0000256" key="5">
    <source>
        <dbReference type="ARBA" id="ARBA00022777"/>
    </source>
</evidence>
<organism evidence="9 10">
    <name type="scientific">Mucilaginibacter celer</name>
    <dbReference type="NCBI Taxonomy" id="2305508"/>
    <lineage>
        <taxon>Bacteria</taxon>
        <taxon>Pseudomonadati</taxon>
        <taxon>Bacteroidota</taxon>
        <taxon>Sphingobacteriia</taxon>
        <taxon>Sphingobacteriales</taxon>
        <taxon>Sphingobacteriaceae</taxon>
        <taxon>Mucilaginibacter</taxon>
    </lineage>
</organism>
<dbReference type="SUPFAM" id="SSF55785">
    <property type="entry name" value="PYP-like sensor domain (PAS domain)"/>
    <property type="match status" value="2"/>
</dbReference>
<accession>A0A494VSU6</accession>
<feature type="domain" description="PAS" evidence="7">
    <location>
        <begin position="12"/>
        <end position="85"/>
    </location>
</feature>
<keyword evidence="10" id="KW-1185">Reference proteome</keyword>
<dbReference type="InterPro" id="IPR004358">
    <property type="entry name" value="Sig_transdc_His_kin-like_C"/>
</dbReference>
<dbReference type="GO" id="GO:0004673">
    <property type="term" value="F:protein histidine kinase activity"/>
    <property type="evidence" value="ECO:0007669"/>
    <property type="project" value="UniProtKB-EC"/>
</dbReference>
<dbReference type="EC" id="2.7.13.3" evidence="2"/>
<evidence type="ECO:0000256" key="2">
    <source>
        <dbReference type="ARBA" id="ARBA00012438"/>
    </source>
</evidence>
<evidence type="ECO:0000256" key="1">
    <source>
        <dbReference type="ARBA" id="ARBA00000085"/>
    </source>
</evidence>
<dbReference type="InterPro" id="IPR000700">
    <property type="entry name" value="PAS-assoc_C"/>
</dbReference>
<dbReference type="SMART" id="SM00387">
    <property type="entry name" value="HATPase_c"/>
    <property type="match status" value="1"/>
</dbReference>
<dbReference type="PROSITE" id="PS50109">
    <property type="entry name" value="HIS_KIN"/>
    <property type="match status" value="1"/>
</dbReference>
<dbReference type="SUPFAM" id="SSF55874">
    <property type="entry name" value="ATPase domain of HSP90 chaperone/DNA topoisomerase II/histidine kinase"/>
    <property type="match status" value="1"/>
</dbReference>
<keyword evidence="3" id="KW-0597">Phosphoprotein</keyword>
<dbReference type="PROSITE" id="PS50112">
    <property type="entry name" value="PAS"/>
    <property type="match status" value="1"/>
</dbReference>
<dbReference type="PRINTS" id="PR00344">
    <property type="entry name" value="BCTRLSENSOR"/>
</dbReference>
<dbReference type="Proteomes" id="UP000270046">
    <property type="component" value="Chromosome"/>
</dbReference>
<dbReference type="InterPro" id="IPR003594">
    <property type="entry name" value="HATPase_dom"/>
</dbReference>
<dbReference type="Pfam" id="PF08447">
    <property type="entry name" value="PAS_3"/>
    <property type="match status" value="1"/>
</dbReference>
<sequence>MSFFEKGPPFGNDAHLTRLIDDLNVGFWEYNSVSKEVKWSAGFYSILGYQPNEIDSSAQVFFEHLLYYQDKPVFFNALHQSRLNQNPPPISIRLLTKKDGYQWFESTVKKQDDGYTDTVYGLLINVNTYKQQSIASAGSQFTQHEAFKIARLGNWEINTLTPTAITLSAQVYDIYDIQNHLQLNVEEFISFFEPPYRPLLQQAIDSAIQFCHPFDADLLLRSAKNNLLWLKVKGVPVIDDYGRCIAVKGIVQDIDSEKRKLLKLEQSVNLLTDQNRRLQNFAYIVSHNLRSHTGNLQFMVNLFEQTEEEEERNEIFSHLKTISDSLNLTIEHLNEIVKIQTEITNERKLVELEPLFKNIRSALKNNIESINAIVEYDFSQCTEISYIPAYMESILQNLLTNSLKYYHPGRQPVIQCYTLKENNHIYLIFEDNGLGIDLARHGDKIFGMYRTFHRHADARGIGLFITRNQVEALGGTISVESTVNVGTKFTIKLV</sequence>
<reference evidence="9 10" key="1">
    <citation type="submission" date="2018-10" db="EMBL/GenBank/DDBJ databases">
        <title>Genome sequencing of Mucilaginibacter sp. HYN0043.</title>
        <authorList>
            <person name="Kim M."/>
            <person name="Yi H."/>
        </authorList>
    </citation>
    <scope>NUCLEOTIDE SEQUENCE [LARGE SCALE GENOMIC DNA]</scope>
    <source>
        <strain evidence="9 10">HYN0043</strain>
    </source>
</reference>
<dbReference type="Pfam" id="PF02518">
    <property type="entry name" value="HATPase_c"/>
    <property type="match status" value="1"/>
</dbReference>
<evidence type="ECO:0000256" key="4">
    <source>
        <dbReference type="ARBA" id="ARBA00022679"/>
    </source>
</evidence>
<dbReference type="PROSITE" id="PS50113">
    <property type="entry name" value="PAC"/>
    <property type="match status" value="1"/>
</dbReference>
<evidence type="ECO:0000256" key="3">
    <source>
        <dbReference type="ARBA" id="ARBA00022553"/>
    </source>
</evidence>
<feature type="domain" description="Histidine kinase" evidence="6">
    <location>
        <begin position="284"/>
        <end position="494"/>
    </location>
</feature>
<evidence type="ECO:0000259" key="6">
    <source>
        <dbReference type="PROSITE" id="PS50109"/>
    </source>
</evidence>
<dbReference type="AlphaFoldDB" id="A0A494VSU6"/>
<dbReference type="InterPro" id="IPR013655">
    <property type="entry name" value="PAS_fold_3"/>
</dbReference>
<protein>
    <recommendedName>
        <fullName evidence="2">histidine kinase</fullName>
        <ecNumber evidence="2">2.7.13.3</ecNumber>
    </recommendedName>
</protein>
<dbReference type="PANTHER" id="PTHR43304">
    <property type="entry name" value="PHYTOCHROME-LIKE PROTEIN CPH1"/>
    <property type="match status" value="1"/>
</dbReference>
<gene>
    <name evidence="9" type="ORF">HYN43_001305</name>
</gene>
<dbReference type="InterPro" id="IPR000014">
    <property type="entry name" value="PAS"/>
</dbReference>
<evidence type="ECO:0000259" key="8">
    <source>
        <dbReference type="PROSITE" id="PS50113"/>
    </source>
</evidence>
<dbReference type="Gene3D" id="3.30.565.10">
    <property type="entry name" value="Histidine kinase-like ATPase, C-terminal domain"/>
    <property type="match status" value="1"/>
</dbReference>
<comment type="catalytic activity">
    <reaction evidence="1">
        <text>ATP + protein L-histidine = ADP + protein N-phospho-L-histidine.</text>
        <dbReference type="EC" id="2.7.13.3"/>
    </reaction>
</comment>
<name>A0A494VSU6_9SPHI</name>
<evidence type="ECO:0000259" key="7">
    <source>
        <dbReference type="PROSITE" id="PS50112"/>
    </source>
</evidence>
<dbReference type="InterPro" id="IPR005467">
    <property type="entry name" value="His_kinase_dom"/>
</dbReference>
<feature type="domain" description="PAC" evidence="8">
    <location>
        <begin position="214"/>
        <end position="266"/>
    </location>
</feature>